<dbReference type="InterPro" id="IPR027417">
    <property type="entry name" value="P-loop_NTPase"/>
</dbReference>
<dbReference type="InterPro" id="IPR038718">
    <property type="entry name" value="SNF2-like_sf"/>
</dbReference>
<dbReference type="OrthoDB" id="5857104at2759"/>
<feature type="region of interest" description="Disordered" evidence="1">
    <location>
        <begin position="1"/>
        <end position="48"/>
    </location>
</feature>
<evidence type="ECO:0000256" key="1">
    <source>
        <dbReference type="SAM" id="MobiDB-lite"/>
    </source>
</evidence>
<protein>
    <submittedName>
        <fullName evidence="3">ATP-dependent DNA helicase DDM1</fullName>
    </submittedName>
</protein>
<dbReference type="SMART" id="SM00487">
    <property type="entry name" value="DEXDc"/>
    <property type="match status" value="1"/>
</dbReference>
<accession>A0A8S0Q2V9</accession>
<organism evidence="3 4">
    <name type="scientific">Olea europaea subsp. europaea</name>
    <dbReference type="NCBI Taxonomy" id="158383"/>
    <lineage>
        <taxon>Eukaryota</taxon>
        <taxon>Viridiplantae</taxon>
        <taxon>Streptophyta</taxon>
        <taxon>Embryophyta</taxon>
        <taxon>Tracheophyta</taxon>
        <taxon>Spermatophyta</taxon>
        <taxon>Magnoliopsida</taxon>
        <taxon>eudicotyledons</taxon>
        <taxon>Gunneridae</taxon>
        <taxon>Pentapetalae</taxon>
        <taxon>asterids</taxon>
        <taxon>lamiids</taxon>
        <taxon>Lamiales</taxon>
        <taxon>Oleaceae</taxon>
        <taxon>Oleeae</taxon>
        <taxon>Olea</taxon>
    </lineage>
</organism>
<reference evidence="3 4" key="1">
    <citation type="submission" date="2019-12" db="EMBL/GenBank/DDBJ databases">
        <authorList>
            <person name="Alioto T."/>
            <person name="Alioto T."/>
            <person name="Gomez Garrido J."/>
        </authorList>
    </citation>
    <scope>NUCLEOTIDE SEQUENCE [LARGE SCALE GENOMIC DNA]</scope>
</reference>
<dbReference type="EMBL" id="CACTIH010000503">
    <property type="protein sequence ID" value="CAA2961139.1"/>
    <property type="molecule type" value="Genomic_DNA"/>
</dbReference>
<keyword evidence="4" id="KW-1185">Reference proteome</keyword>
<name>A0A8S0Q2V9_OLEEU</name>
<evidence type="ECO:0000313" key="3">
    <source>
        <dbReference type="EMBL" id="CAA2961139.1"/>
    </source>
</evidence>
<comment type="caution">
    <text evidence="3">The sequence shown here is derived from an EMBL/GenBank/DDBJ whole genome shotgun (WGS) entry which is preliminary data.</text>
</comment>
<feature type="compositionally biased region" description="Basic and acidic residues" evidence="1">
    <location>
        <begin position="1"/>
        <end position="10"/>
    </location>
</feature>
<feature type="compositionally biased region" description="Basic and acidic residues" evidence="1">
    <location>
        <begin position="25"/>
        <end position="34"/>
    </location>
</feature>
<dbReference type="GO" id="GO:0004386">
    <property type="term" value="F:helicase activity"/>
    <property type="evidence" value="ECO:0007669"/>
    <property type="project" value="UniProtKB-KW"/>
</dbReference>
<dbReference type="InterPro" id="IPR014001">
    <property type="entry name" value="Helicase_ATP-bd"/>
</dbReference>
<gene>
    <name evidence="3" type="ORF">OLEA9_A049972</name>
</gene>
<dbReference type="InterPro" id="IPR000330">
    <property type="entry name" value="SNF2_N"/>
</dbReference>
<evidence type="ECO:0000259" key="2">
    <source>
        <dbReference type="PROSITE" id="PS51192"/>
    </source>
</evidence>
<dbReference type="Gene3D" id="3.40.50.300">
    <property type="entry name" value="P-loop containing nucleotide triphosphate hydrolases"/>
    <property type="match status" value="1"/>
</dbReference>
<dbReference type="AlphaFoldDB" id="A0A8S0Q2V9"/>
<dbReference type="Pfam" id="PF00176">
    <property type="entry name" value="SNF2-rel_dom"/>
    <property type="match status" value="1"/>
</dbReference>
<proteinExistence type="predicted"/>
<sequence>MVAENEKNEPSVDSSTSVLEDEDTCKEAVGDKPGELLLHAENTDSPIISKSMAEEAEKLMGERLKEVEEKMNEPKEEPHLNDIQFTKLDELLTQTQLYSEFLLEKMDTITKVSFLTNWCLYLLEWPGNDDQTVKEGNEGRGSKRKAGASYNTRKAKRAVAAMLTRSNDGVLAEDSALTEEERVGKEQAELVKLKSYQIKGVKWMISLWQNGLNGILADQMGLGKTIQTIAFLAHLKGNGLDGPYMIIAPLSTLSNWMNEIVRFTPSLYAIIYHGDKKARDEIRRKHMPKIIGPKFPIVITSYEVALTDARRYLRHYNWKYVVVDEAHLCKNNLAELSSLLNFILPDIFSSHEEFESWFDFSGKCNSEALKEELEEKRRAQVVAKLHAILRPLLLRRMKSDVEQMLPHKKEIILYATLTAHQKNFQDHLINRTLEDHL</sequence>
<dbReference type="PANTHER" id="PTHR10799">
    <property type="entry name" value="SNF2/RAD54 HELICASE FAMILY"/>
    <property type="match status" value="1"/>
</dbReference>
<dbReference type="GO" id="GO:0005524">
    <property type="term" value="F:ATP binding"/>
    <property type="evidence" value="ECO:0007669"/>
    <property type="project" value="InterPro"/>
</dbReference>
<dbReference type="Gene3D" id="3.40.50.10810">
    <property type="entry name" value="Tandem AAA-ATPase domain"/>
    <property type="match status" value="2"/>
</dbReference>
<evidence type="ECO:0000313" key="4">
    <source>
        <dbReference type="Proteomes" id="UP000594638"/>
    </source>
</evidence>
<keyword evidence="3" id="KW-0547">Nucleotide-binding</keyword>
<feature type="domain" description="Helicase ATP-binding" evidence="2">
    <location>
        <begin position="205"/>
        <end position="435"/>
    </location>
</feature>
<dbReference type="PROSITE" id="PS51192">
    <property type="entry name" value="HELICASE_ATP_BIND_1"/>
    <property type="match status" value="1"/>
</dbReference>
<dbReference type="Proteomes" id="UP000594638">
    <property type="component" value="Unassembled WGS sequence"/>
</dbReference>
<keyword evidence="3" id="KW-0378">Hydrolase</keyword>
<keyword evidence="3" id="KW-0347">Helicase</keyword>
<dbReference type="Gramene" id="OE9A049972T1">
    <property type="protein sequence ID" value="OE9A049972C1"/>
    <property type="gene ID" value="OE9A049972"/>
</dbReference>
<dbReference type="SUPFAM" id="SSF52540">
    <property type="entry name" value="P-loop containing nucleoside triphosphate hydrolases"/>
    <property type="match status" value="1"/>
</dbReference>
<keyword evidence="3" id="KW-0067">ATP-binding</keyword>